<keyword evidence="2" id="KW-1185">Reference proteome</keyword>
<protein>
    <submittedName>
        <fullName evidence="1">Uncharacterized protein</fullName>
    </submittedName>
</protein>
<dbReference type="RefSeq" id="XP_056058165.1">
    <property type="nucleotide sequence ID" value="XM_056202628.1"/>
</dbReference>
<dbReference type="EMBL" id="JAJHUN010000001">
    <property type="protein sequence ID" value="KAJ4163250.1"/>
    <property type="molecule type" value="Genomic_DNA"/>
</dbReference>
<evidence type="ECO:0000313" key="1">
    <source>
        <dbReference type="EMBL" id="KAJ4163250.1"/>
    </source>
</evidence>
<name>A0A9W8QLM0_AKAMU</name>
<sequence length="99" mass="11267">MRMATTDKVGLDSAIEYKLGWTWQFQYHVWKITGYPLCTGCVPRGAQVWCHSGMEWKNKVVKKDVGVKRMVGVFGTPTSKATEQKAFIDSLFVHDIPLM</sequence>
<dbReference type="Proteomes" id="UP001144673">
    <property type="component" value="Chromosome 1"/>
</dbReference>
<accession>A0A9W8QLM0</accession>
<comment type="caution">
    <text evidence="1">The sequence shown here is derived from an EMBL/GenBank/DDBJ whole genome shotgun (WGS) entry which is preliminary data.</text>
</comment>
<dbReference type="AlphaFoldDB" id="A0A9W8QLM0"/>
<proteinExistence type="predicted"/>
<reference evidence="1" key="1">
    <citation type="journal article" date="2023" name="Access Microbiol">
        <title>De-novo genome assembly for Akanthomyces muscarius, a biocontrol agent of insect agricultural pests.</title>
        <authorList>
            <person name="Erdos Z."/>
            <person name="Studholme D.J."/>
            <person name="Raymond B."/>
            <person name="Sharma M."/>
        </authorList>
    </citation>
    <scope>NUCLEOTIDE SEQUENCE</scope>
    <source>
        <strain evidence="1">Ve6</strain>
    </source>
</reference>
<dbReference type="GeneID" id="80892150"/>
<dbReference type="KEGG" id="amus:LMH87_004991"/>
<evidence type="ECO:0000313" key="2">
    <source>
        <dbReference type="Proteomes" id="UP001144673"/>
    </source>
</evidence>
<organism evidence="1 2">
    <name type="scientific">Akanthomyces muscarius</name>
    <name type="common">Entomopathogenic fungus</name>
    <name type="synonym">Lecanicillium muscarium</name>
    <dbReference type="NCBI Taxonomy" id="2231603"/>
    <lineage>
        <taxon>Eukaryota</taxon>
        <taxon>Fungi</taxon>
        <taxon>Dikarya</taxon>
        <taxon>Ascomycota</taxon>
        <taxon>Pezizomycotina</taxon>
        <taxon>Sordariomycetes</taxon>
        <taxon>Hypocreomycetidae</taxon>
        <taxon>Hypocreales</taxon>
        <taxon>Cordycipitaceae</taxon>
        <taxon>Akanthomyces</taxon>
    </lineage>
</organism>
<gene>
    <name evidence="1" type="ORF">LMH87_004991</name>
</gene>